<dbReference type="InterPro" id="IPR002509">
    <property type="entry name" value="NODB_dom"/>
</dbReference>
<dbReference type="OrthoDB" id="9763050at2"/>
<dbReference type="STRING" id="29539.SAMN02745716_1903"/>
<evidence type="ECO:0000313" key="2">
    <source>
        <dbReference type="EMBL" id="SEH15296.1"/>
    </source>
</evidence>
<dbReference type="EMBL" id="FNWJ01000002">
    <property type="protein sequence ID" value="SEH15296.1"/>
    <property type="molecule type" value="Genomic_DNA"/>
</dbReference>
<dbReference type="Gene3D" id="3.20.20.370">
    <property type="entry name" value="Glycoside hydrolase/deacetylase"/>
    <property type="match status" value="1"/>
</dbReference>
<keyword evidence="3" id="KW-1185">Reference proteome</keyword>
<dbReference type="InterPro" id="IPR050248">
    <property type="entry name" value="Polysacc_deacetylase_ArnD"/>
</dbReference>
<dbReference type="GO" id="GO:0016810">
    <property type="term" value="F:hydrolase activity, acting on carbon-nitrogen (but not peptide) bonds"/>
    <property type="evidence" value="ECO:0007669"/>
    <property type="project" value="InterPro"/>
</dbReference>
<dbReference type="AlphaFoldDB" id="A0A1H6FWY5"/>
<organism evidence="2 3">
    <name type="scientific">Thermoleophilum album</name>
    <dbReference type="NCBI Taxonomy" id="29539"/>
    <lineage>
        <taxon>Bacteria</taxon>
        <taxon>Bacillati</taxon>
        <taxon>Actinomycetota</taxon>
        <taxon>Thermoleophilia</taxon>
        <taxon>Thermoleophilales</taxon>
        <taxon>Thermoleophilaceae</taxon>
        <taxon>Thermoleophilum</taxon>
    </lineage>
</organism>
<protein>
    <submittedName>
        <fullName evidence="2">Peptidoglycan/xylan/chitin deacetylase, PgdA/CDA1 family</fullName>
    </submittedName>
</protein>
<gene>
    <name evidence="2" type="ORF">SAMN02745716_1903</name>
</gene>
<proteinExistence type="predicted"/>
<name>A0A1H6FWY5_THEAL</name>
<evidence type="ECO:0000259" key="1">
    <source>
        <dbReference type="PROSITE" id="PS51677"/>
    </source>
</evidence>
<accession>A0A1H6FWY5</accession>
<dbReference type="RefSeq" id="WP_093118476.1">
    <property type="nucleotide sequence ID" value="NZ_FNWJ01000002.1"/>
</dbReference>
<sequence>MPSFQQQVRALESWRNFPLRTRLDASDGRRVLVTFDDGPDPAPDATPLILTELERSRARALFFCVGEQVQRAPQLAQEIVARGHLVGLHGHRHLRPGALPDAGAELEQALAAFAAAGLPRPRLFRPPYGELTAPLSEAAAQLGLETIGWSAWGLDWEEVPAARIVELVARDLAPGAIVLLHDSARYAPRRSPRATAAAIAGICARARALGLEPELPPSLTGDG</sequence>
<reference evidence="3" key="1">
    <citation type="submission" date="2016-10" db="EMBL/GenBank/DDBJ databases">
        <authorList>
            <person name="Varghese N."/>
            <person name="Submissions S."/>
        </authorList>
    </citation>
    <scope>NUCLEOTIDE SEQUENCE [LARGE SCALE GENOMIC DNA]</scope>
    <source>
        <strain evidence="3">ATCC 35263</strain>
    </source>
</reference>
<dbReference type="PANTHER" id="PTHR10587">
    <property type="entry name" value="GLYCOSYL TRANSFERASE-RELATED"/>
    <property type="match status" value="1"/>
</dbReference>
<dbReference type="Proteomes" id="UP000222056">
    <property type="component" value="Unassembled WGS sequence"/>
</dbReference>
<dbReference type="InterPro" id="IPR011330">
    <property type="entry name" value="Glyco_hydro/deAcase_b/a-brl"/>
</dbReference>
<dbReference type="Pfam" id="PF01522">
    <property type="entry name" value="Polysacc_deac_1"/>
    <property type="match status" value="1"/>
</dbReference>
<dbReference type="SUPFAM" id="SSF88713">
    <property type="entry name" value="Glycoside hydrolase/deacetylase"/>
    <property type="match status" value="1"/>
</dbReference>
<dbReference type="PANTHER" id="PTHR10587:SF137">
    <property type="entry name" value="4-DEOXY-4-FORMAMIDO-L-ARABINOSE-PHOSPHOUNDECAPRENOL DEFORMYLASE ARND-RELATED"/>
    <property type="match status" value="1"/>
</dbReference>
<dbReference type="GO" id="GO:0005975">
    <property type="term" value="P:carbohydrate metabolic process"/>
    <property type="evidence" value="ECO:0007669"/>
    <property type="project" value="InterPro"/>
</dbReference>
<evidence type="ECO:0000313" key="3">
    <source>
        <dbReference type="Proteomes" id="UP000222056"/>
    </source>
</evidence>
<dbReference type="PROSITE" id="PS51677">
    <property type="entry name" value="NODB"/>
    <property type="match status" value="1"/>
</dbReference>
<feature type="domain" description="NodB homology" evidence="1">
    <location>
        <begin position="29"/>
        <end position="210"/>
    </location>
</feature>